<dbReference type="Proteomes" id="UP000661012">
    <property type="component" value="Unassembled WGS sequence"/>
</dbReference>
<keyword evidence="4" id="KW-1185">Reference proteome</keyword>
<gene>
    <name evidence="2" type="ORF">EpCFBP13511_23430</name>
    <name evidence="1" type="ORF">IFT93_23470</name>
</gene>
<dbReference type="EMBL" id="QGAC01000044">
    <property type="protein sequence ID" value="TKJ82891.1"/>
    <property type="molecule type" value="Genomic_DNA"/>
</dbReference>
<dbReference type="Gene3D" id="3.10.450.40">
    <property type="match status" value="1"/>
</dbReference>
<evidence type="ECO:0000313" key="1">
    <source>
        <dbReference type="EMBL" id="MBD8109327.1"/>
    </source>
</evidence>
<dbReference type="Proteomes" id="UP000306393">
    <property type="component" value="Unassembled WGS sequence"/>
</dbReference>
<organism evidence="2 3">
    <name type="scientific">Erwinia persicina</name>
    <dbReference type="NCBI Taxonomy" id="55211"/>
    <lineage>
        <taxon>Bacteria</taxon>
        <taxon>Pseudomonadati</taxon>
        <taxon>Pseudomonadota</taxon>
        <taxon>Gammaproteobacteria</taxon>
        <taxon>Enterobacterales</taxon>
        <taxon>Erwiniaceae</taxon>
        <taxon>Erwinia</taxon>
    </lineage>
</organism>
<accession>A0A4U3EQX7</accession>
<evidence type="ECO:0000313" key="2">
    <source>
        <dbReference type="EMBL" id="TKJ82891.1"/>
    </source>
</evidence>
<sequence length="118" mass="13191">MGRSIPVKIGDRQFPSKTEAVSYFMDQRDEVKAGGKIAGGEFFDELNVLFTLYCSSCPGWELNGRLVTHFAVKPEKRLVQGKWITTFCYEVHLSNAEVRPFSVDKAVSAIIKFKAGVV</sequence>
<protein>
    <submittedName>
        <fullName evidence="2">Uncharacterized protein</fullName>
    </submittedName>
</protein>
<reference evidence="1 4" key="2">
    <citation type="journal article" date="2020" name="FEMS Microbiol. Ecol.">
        <title>Temporal dynamics of bacterial communities during seed development and maturation.</title>
        <authorList>
            <person name="Chesneau G."/>
            <person name="Torres-Cortes G."/>
            <person name="Briand M."/>
            <person name="Darrasse A."/>
            <person name="Preveaux A."/>
            <person name="Marais C."/>
            <person name="Jacques M.A."/>
            <person name="Shade A."/>
            <person name="Barret M."/>
        </authorList>
    </citation>
    <scope>NUCLEOTIDE SEQUENCE [LARGE SCALE GENOMIC DNA]</scope>
    <source>
        <strain evidence="1 4">CFBP13732</strain>
    </source>
</reference>
<dbReference type="RefSeq" id="WP_137270200.1">
    <property type="nucleotide sequence ID" value="NZ_JACYMQ010000024.1"/>
</dbReference>
<evidence type="ECO:0000313" key="4">
    <source>
        <dbReference type="Proteomes" id="UP000661012"/>
    </source>
</evidence>
<dbReference type="AlphaFoldDB" id="A0A4U3EQX7"/>
<name>A0A4U3EQX7_9GAMM</name>
<comment type="caution">
    <text evidence="2">The sequence shown here is derived from an EMBL/GenBank/DDBJ whole genome shotgun (WGS) entry which is preliminary data.</text>
</comment>
<dbReference type="EMBL" id="JACYNN010000045">
    <property type="protein sequence ID" value="MBD8109327.1"/>
    <property type="molecule type" value="Genomic_DNA"/>
</dbReference>
<evidence type="ECO:0000313" key="3">
    <source>
        <dbReference type="Proteomes" id="UP000306393"/>
    </source>
</evidence>
<proteinExistence type="predicted"/>
<dbReference type="OrthoDB" id="6629441at2"/>
<reference evidence="2 3" key="1">
    <citation type="journal article" date="2019" name="Sci. Rep.">
        <title>Differences in resource use lead to coexistence of seed-transmitted microbial populations.</title>
        <authorList>
            <person name="Torres-Cortes G."/>
            <person name="Garcia B.J."/>
            <person name="Compant S."/>
            <person name="Rezki S."/>
            <person name="Jones P."/>
            <person name="Preveaux A."/>
            <person name="Briand M."/>
            <person name="Roulet A."/>
            <person name="Bouchez O."/>
            <person name="Jacobson D."/>
            <person name="Barret M."/>
        </authorList>
    </citation>
    <scope>NUCLEOTIDE SEQUENCE [LARGE SCALE GENOMIC DNA]</scope>
    <source>
        <strain evidence="2 3">CFBP13511</strain>
    </source>
</reference>